<dbReference type="PANTHER" id="PTHR10739">
    <property type="entry name" value="CYTIDYLYLTRANSFERASE"/>
    <property type="match status" value="1"/>
</dbReference>
<evidence type="ECO:0000256" key="10">
    <source>
        <dbReference type="SAM" id="MobiDB-lite"/>
    </source>
</evidence>
<name>A0ABM1P629_DROAR</name>
<gene>
    <name evidence="13" type="primary">LOC108613613</name>
</gene>
<feature type="region of interest" description="Disordered" evidence="10">
    <location>
        <begin position="140"/>
        <end position="162"/>
    </location>
</feature>
<keyword evidence="12" id="KW-1185">Reference proteome</keyword>
<feature type="region of interest" description="Disordered" evidence="10">
    <location>
        <begin position="60"/>
        <end position="82"/>
    </location>
</feature>
<dbReference type="Pfam" id="PF01467">
    <property type="entry name" value="CTP_transf_like"/>
    <property type="match status" value="1"/>
</dbReference>
<evidence type="ECO:0000259" key="11">
    <source>
        <dbReference type="Pfam" id="PF01467"/>
    </source>
</evidence>
<dbReference type="Gene3D" id="3.40.50.620">
    <property type="entry name" value="HUPs"/>
    <property type="match status" value="1"/>
</dbReference>
<dbReference type="EC" id="2.7.7.15" evidence="9"/>
<accession>A0ABM1P629</accession>
<feature type="region of interest" description="Disordered" evidence="10">
    <location>
        <begin position="105"/>
        <end position="126"/>
    </location>
</feature>
<keyword evidence="6" id="KW-0594">Phospholipid biosynthesis</keyword>
<evidence type="ECO:0000256" key="3">
    <source>
        <dbReference type="ARBA" id="ARBA00022679"/>
    </source>
</evidence>
<evidence type="ECO:0000256" key="8">
    <source>
        <dbReference type="ARBA" id="ARBA00025706"/>
    </source>
</evidence>
<evidence type="ECO:0000256" key="9">
    <source>
        <dbReference type="ARBA" id="ARBA00026101"/>
    </source>
</evidence>
<evidence type="ECO:0000313" key="13">
    <source>
        <dbReference type="RefSeq" id="XP_017862665.1"/>
    </source>
</evidence>
<comment type="pathway">
    <text evidence="8">Phospholipid metabolism; phosphatidylcholine biosynthesis; phosphatidylcholine from phosphocholine: step 1/2.</text>
</comment>
<dbReference type="RefSeq" id="XP_017862665.1">
    <property type="nucleotide sequence ID" value="XM_018007176.1"/>
</dbReference>
<feature type="compositionally biased region" description="Acidic residues" evidence="10">
    <location>
        <begin position="527"/>
        <end position="541"/>
    </location>
</feature>
<keyword evidence="7" id="KW-1208">Phospholipid metabolism</keyword>
<proteinExistence type="inferred from homology"/>
<dbReference type="InterPro" id="IPR004821">
    <property type="entry name" value="Cyt_trans-like"/>
</dbReference>
<keyword evidence="3" id="KW-0808">Transferase</keyword>
<feature type="compositionally biased region" description="Acidic residues" evidence="10">
    <location>
        <begin position="475"/>
        <end position="487"/>
    </location>
</feature>
<evidence type="ECO:0000256" key="5">
    <source>
        <dbReference type="ARBA" id="ARBA00023098"/>
    </source>
</evidence>
<dbReference type="GO" id="GO:0016779">
    <property type="term" value="F:nucleotidyltransferase activity"/>
    <property type="evidence" value="ECO:0007669"/>
    <property type="project" value="UniProtKB-KW"/>
</dbReference>
<feature type="domain" description="Cytidyltransferase-like" evidence="11">
    <location>
        <begin position="239"/>
        <end position="367"/>
    </location>
</feature>
<evidence type="ECO:0000256" key="4">
    <source>
        <dbReference type="ARBA" id="ARBA00022695"/>
    </source>
</evidence>
<dbReference type="InterPro" id="IPR014729">
    <property type="entry name" value="Rossmann-like_a/b/a_fold"/>
</dbReference>
<keyword evidence="4 13" id="KW-0548">Nucleotidyltransferase</keyword>
<dbReference type="NCBIfam" id="TIGR00125">
    <property type="entry name" value="cyt_tran_rel"/>
    <property type="match status" value="1"/>
</dbReference>
<dbReference type="Proteomes" id="UP000694904">
    <property type="component" value="Chromosome 4"/>
</dbReference>
<dbReference type="SUPFAM" id="SSF52374">
    <property type="entry name" value="Nucleotidylyl transferase"/>
    <property type="match status" value="1"/>
</dbReference>
<protein>
    <recommendedName>
        <fullName evidence="9">choline-phosphate cytidylyltransferase</fullName>
        <ecNumber evidence="9">2.7.7.15</ecNumber>
    </recommendedName>
</protein>
<keyword evidence="5" id="KW-0443">Lipid metabolism</keyword>
<reference evidence="12" key="1">
    <citation type="journal article" date="1997" name="Nucleic Acids Res.">
        <title>tRNAscan-SE: a program for improved detection of transfer RNA genes in genomic sequence.</title>
        <authorList>
            <person name="Lowe T.M."/>
            <person name="Eddy S.R."/>
        </authorList>
    </citation>
    <scope>NUCLEOTIDE SEQUENCE [LARGE SCALE GENOMIC DNA]</scope>
</reference>
<comment type="similarity">
    <text evidence="1">Belongs to the cytidylyltransferase family.</text>
</comment>
<evidence type="ECO:0000256" key="2">
    <source>
        <dbReference type="ARBA" id="ARBA00022516"/>
    </source>
</evidence>
<evidence type="ECO:0000256" key="7">
    <source>
        <dbReference type="ARBA" id="ARBA00023264"/>
    </source>
</evidence>
<keyword evidence="2" id="KW-0444">Lipid biosynthesis</keyword>
<reference evidence="13" key="3">
    <citation type="submission" date="2025-08" db="UniProtKB">
        <authorList>
            <consortium name="RefSeq"/>
        </authorList>
    </citation>
    <scope>IDENTIFICATION</scope>
    <source>
        <tissue evidence="13">Whole organism</tissue>
    </source>
</reference>
<evidence type="ECO:0000256" key="1">
    <source>
        <dbReference type="ARBA" id="ARBA00010101"/>
    </source>
</evidence>
<feature type="compositionally biased region" description="Low complexity" evidence="10">
    <location>
        <begin position="73"/>
        <end position="82"/>
    </location>
</feature>
<dbReference type="InterPro" id="IPR045049">
    <property type="entry name" value="Pcy1-like"/>
</dbReference>
<dbReference type="GeneID" id="108613613"/>
<feature type="compositionally biased region" description="Pro residues" evidence="10">
    <location>
        <begin position="149"/>
        <end position="162"/>
    </location>
</feature>
<reference evidence="12" key="2">
    <citation type="journal article" date="2016" name="G3 (Bethesda)">
        <title>Genome Evolution in Three Species of Cactophilic Drosophila.</title>
        <authorList>
            <person name="Sanchez-Flores A."/>
            <person name="Penazola F."/>
            <person name="Carpinteyro-Ponce J."/>
            <person name="Nazario-Yepiz N."/>
            <person name="Abreu-Goodger C."/>
            <person name="Machado C.A."/>
            <person name="Markow T.A."/>
        </authorList>
    </citation>
    <scope>NUCLEOTIDE SEQUENCE [LARGE SCALE GENOMIC DNA]</scope>
</reference>
<sequence length="551" mass="60578">MATSSVIANNTNNTINAGATASAAAAAASAVVVTSTLSTRKRTYETAITMPAMDAKELTTMQRTSTATPPPAKASTPSPSPDKAVIVDMAEPHAATTLRDITRTISQSDADDSVEATAPDDTLPACSTTAVSEDYLNGSTGVKRKYIPPTTPPLLLPSPPPMLLSTPNPTPLTSSTMAASATHQSLNSSGFADLATICKPAPFSSDEEAILERERCDYTQRITYQMARSGKTNRRVRVYADGIYDLFHQGHARQLMQAKNIFPNVYLIVGVCNDELTHRMKGRTVMNGFERYEGVRHCRYVDEVVQNAPWTLSDEFIAENKIDFVAHDDIPYVHDGLDDIYGPLKARGMFVATERTEGVSTSDIVARIVKDYDLYVRRNLARGYSAKELNVSFLSEKKFRLQNKMDELKSRGKRELTKVKGDIITKWEEKSREFIDTFLLLFGRERLNHLWNESKGKLIQALSPPGSPSGSVNGDDLDDGNDSDEYLELPAEYSGGSTNSLNGNSQKRSSLARPSYQSRTAVASSPEDYDDDDDDDDDAVYDAEFVERRSN</sequence>
<evidence type="ECO:0000256" key="6">
    <source>
        <dbReference type="ARBA" id="ARBA00023209"/>
    </source>
</evidence>
<organism evidence="12 13">
    <name type="scientific">Drosophila arizonae</name>
    <name type="common">Fruit fly</name>
    <dbReference type="NCBI Taxonomy" id="7263"/>
    <lineage>
        <taxon>Eukaryota</taxon>
        <taxon>Metazoa</taxon>
        <taxon>Ecdysozoa</taxon>
        <taxon>Arthropoda</taxon>
        <taxon>Hexapoda</taxon>
        <taxon>Insecta</taxon>
        <taxon>Pterygota</taxon>
        <taxon>Neoptera</taxon>
        <taxon>Endopterygota</taxon>
        <taxon>Diptera</taxon>
        <taxon>Brachycera</taxon>
        <taxon>Muscomorpha</taxon>
        <taxon>Ephydroidea</taxon>
        <taxon>Drosophilidae</taxon>
        <taxon>Drosophila</taxon>
    </lineage>
</organism>
<dbReference type="InterPro" id="IPR041723">
    <property type="entry name" value="CCT"/>
</dbReference>
<feature type="region of interest" description="Disordered" evidence="10">
    <location>
        <begin position="461"/>
        <end position="551"/>
    </location>
</feature>
<dbReference type="PANTHER" id="PTHR10739:SF13">
    <property type="entry name" value="CHOLINE-PHOSPHATE CYTIDYLYLTRANSFERASE"/>
    <property type="match status" value="1"/>
</dbReference>
<evidence type="ECO:0000313" key="12">
    <source>
        <dbReference type="Proteomes" id="UP000694904"/>
    </source>
</evidence>
<dbReference type="CDD" id="cd02174">
    <property type="entry name" value="CCT"/>
    <property type="match status" value="1"/>
</dbReference>
<feature type="compositionally biased region" description="Low complexity" evidence="10">
    <location>
        <begin position="494"/>
        <end position="505"/>
    </location>
</feature>